<evidence type="ECO:0000256" key="7">
    <source>
        <dbReference type="RuleBase" id="RU365041"/>
    </source>
</evidence>
<organism evidence="9 10">
    <name type="scientific">Pseudoxanthomonas wuyuanensis</name>
    <dbReference type="NCBI Taxonomy" id="1073196"/>
    <lineage>
        <taxon>Bacteria</taxon>
        <taxon>Pseudomonadati</taxon>
        <taxon>Pseudomonadota</taxon>
        <taxon>Gammaproteobacteria</taxon>
        <taxon>Lysobacterales</taxon>
        <taxon>Lysobacteraceae</taxon>
        <taxon>Pseudoxanthomonas</taxon>
    </lineage>
</organism>
<proteinExistence type="inferred from homology"/>
<keyword evidence="5 7" id="KW-1133">Transmembrane helix</keyword>
<comment type="subcellular location">
    <subcellularLocation>
        <location evidence="7">Cell inner membrane</location>
        <topology evidence="7">Multi-pass membrane protein</topology>
    </subcellularLocation>
    <subcellularLocation>
        <location evidence="1">Cell membrane</location>
        <topology evidence="1">Multi-pass membrane protein</topology>
    </subcellularLocation>
</comment>
<feature type="domain" description="MgtC/SapB/SrpB/YhiD N-terminal" evidence="8">
    <location>
        <begin position="18"/>
        <end position="151"/>
    </location>
</feature>
<dbReference type="Pfam" id="PF02308">
    <property type="entry name" value="MgtC"/>
    <property type="match status" value="1"/>
</dbReference>
<gene>
    <name evidence="9" type="ORF">SAMN06296416_11343</name>
</gene>
<evidence type="ECO:0000259" key="8">
    <source>
        <dbReference type="Pfam" id="PF02308"/>
    </source>
</evidence>
<keyword evidence="7" id="KW-0997">Cell inner membrane</keyword>
<dbReference type="RefSeq" id="WP_244904270.1">
    <property type="nucleotide sequence ID" value="NZ_OCND01000013.1"/>
</dbReference>
<feature type="transmembrane region" description="Helical" evidence="7">
    <location>
        <begin position="129"/>
        <end position="146"/>
    </location>
</feature>
<evidence type="ECO:0000256" key="3">
    <source>
        <dbReference type="ARBA" id="ARBA00022475"/>
    </source>
</evidence>
<accession>A0A286DF42</accession>
<dbReference type="PANTHER" id="PTHR33778">
    <property type="entry name" value="PROTEIN MGTC"/>
    <property type="match status" value="1"/>
</dbReference>
<feature type="transmembrane region" description="Helical" evidence="7">
    <location>
        <begin position="42"/>
        <end position="60"/>
    </location>
</feature>
<dbReference type="InterPro" id="IPR003416">
    <property type="entry name" value="MgtC/SapB/SrpB/YhiD_fam"/>
</dbReference>
<dbReference type="GO" id="GO:0005886">
    <property type="term" value="C:plasma membrane"/>
    <property type="evidence" value="ECO:0007669"/>
    <property type="project" value="UniProtKB-SubCell"/>
</dbReference>
<evidence type="ECO:0000256" key="5">
    <source>
        <dbReference type="ARBA" id="ARBA00022989"/>
    </source>
</evidence>
<keyword evidence="6 7" id="KW-0472">Membrane</keyword>
<evidence type="ECO:0000313" key="9">
    <source>
        <dbReference type="EMBL" id="SOD57402.1"/>
    </source>
</evidence>
<name>A0A286DF42_9GAMM</name>
<comment type="similarity">
    <text evidence="2 7">Belongs to the MgtC/SapB family.</text>
</comment>
<dbReference type="InterPro" id="IPR049177">
    <property type="entry name" value="MgtC_SapB_SrpB_YhiD_N"/>
</dbReference>
<sequence>MLQQEMLQQDLWILVRIAAAMLLGGVLGVEREIGRHSAGLRTHMLISGAAALIVGLGDIIAQHFTQEQYRELLRVDPVRLIEAVVAAVGFVGGGTILRSGRGDHVRGLTTASSLLMAAAIGIAAGLGNYVLALGASLLCVAVLAVFRRFERAVVPPKGD</sequence>
<evidence type="ECO:0000313" key="10">
    <source>
        <dbReference type="Proteomes" id="UP000219374"/>
    </source>
</evidence>
<keyword evidence="10" id="KW-1185">Reference proteome</keyword>
<keyword evidence="4 7" id="KW-0812">Transmembrane</keyword>
<protein>
    <recommendedName>
        <fullName evidence="7">Protein MgtC</fullName>
    </recommendedName>
</protein>
<dbReference type="AlphaFoldDB" id="A0A286DF42"/>
<evidence type="ECO:0000256" key="1">
    <source>
        <dbReference type="ARBA" id="ARBA00004651"/>
    </source>
</evidence>
<keyword evidence="3" id="KW-1003">Cell membrane</keyword>
<evidence type="ECO:0000256" key="2">
    <source>
        <dbReference type="ARBA" id="ARBA00009298"/>
    </source>
</evidence>
<evidence type="ECO:0000256" key="6">
    <source>
        <dbReference type="ARBA" id="ARBA00023136"/>
    </source>
</evidence>
<reference evidence="9 10" key="1">
    <citation type="submission" date="2017-09" db="EMBL/GenBank/DDBJ databases">
        <authorList>
            <person name="Ehlers B."/>
            <person name="Leendertz F.H."/>
        </authorList>
    </citation>
    <scope>NUCLEOTIDE SEQUENCE [LARGE SCALE GENOMIC DNA]</scope>
    <source>
        <strain evidence="9 10">CGMCC 1.10978</strain>
    </source>
</reference>
<dbReference type="PRINTS" id="PR01837">
    <property type="entry name" value="MGTCSAPBPROT"/>
</dbReference>
<evidence type="ECO:0000256" key="4">
    <source>
        <dbReference type="ARBA" id="ARBA00022692"/>
    </source>
</evidence>
<feature type="transmembrane region" description="Helical" evidence="7">
    <location>
        <begin position="80"/>
        <end position="97"/>
    </location>
</feature>
<dbReference type="Proteomes" id="UP000219374">
    <property type="component" value="Unassembled WGS sequence"/>
</dbReference>
<dbReference type="PANTHER" id="PTHR33778:SF1">
    <property type="entry name" value="MAGNESIUM TRANSPORTER YHID-RELATED"/>
    <property type="match status" value="1"/>
</dbReference>
<feature type="transmembrane region" description="Helical" evidence="7">
    <location>
        <begin position="12"/>
        <end position="30"/>
    </location>
</feature>
<dbReference type="EMBL" id="OCND01000013">
    <property type="protein sequence ID" value="SOD57402.1"/>
    <property type="molecule type" value="Genomic_DNA"/>
</dbReference>